<dbReference type="InterPro" id="IPR016039">
    <property type="entry name" value="Thiolase-like"/>
</dbReference>
<evidence type="ECO:0000256" key="5">
    <source>
        <dbReference type="ARBA" id="ARBA00022692"/>
    </source>
</evidence>
<comment type="subcellular location">
    <subcellularLocation>
        <location evidence="1">Membrane</location>
    </subcellularLocation>
</comment>
<keyword evidence="5 11" id="KW-0812">Transmembrane</keyword>
<sequence length="517" mass="57929">MEALRAPLIRGTSLEIKIRPKLPDFLQTVNLKYVKLGYHIVISHAMYLFMLPALLTIFAEVGRLSHHDVGELWRQLEFNLVSVLVTTGALVFGATLYFVTRPRPVYLVDYACYKPDDKNKISGSKFIEHSVKANVFTPENIEFQRKIVERSGLGNDTYLPPAVLTIPPSPNMMKARLEAEQVMFGALDELFEKTGVKPKDIEILVVNCSLFNPTPSLSAMIINHYKMRGNIQSINLAGMGCSAGIIAIDLAKDLLQVHPNSYAIVMSFENITLNWYVGNDRSKLVSNCIFRMGGAAMLLSNKRSVRRRSKFELVHTMRTHKGADTKCFNCVYQEEDSTGNLGVSLSRDLMSVAGDALKANITTLGPLVLPVSEQLIFFATLVGRKLFKMKLKPYIPDFTLAFDHFCIHAGGRAVLDEIEKNLNLTEWHMEPSRMTLYRFGNTSSSSPWYELAYSEAKGRVKRGDRVWQIAFGSGFKCNSAVWRALRTLKPPPRGPWTDCIDKLPVQVPTGSNLVAVT</sequence>
<dbReference type="EC" id="2.3.1.-" evidence="10"/>
<evidence type="ECO:0000256" key="10">
    <source>
        <dbReference type="PIRNR" id="PIRNR036417"/>
    </source>
</evidence>
<keyword evidence="6 11" id="KW-1133">Transmembrane helix</keyword>
<name>A0A8T0HG23_CERPU</name>
<evidence type="ECO:0000256" key="11">
    <source>
        <dbReference type="SAM" id="Phobius"/>
    </source>
</evidence>
<evidence type="ECO:0000259" key="13">
    <source>
        <dbReference type="Pfam" id="PF08541"/>
    </source>
</evidence>
<keyword evidence="4 10" id="KW-0808">Transferase</keyword>
<feature type="domain" description="FAE" evidence="12">
    <location>
        <begin position="97"/>
        <end position="386"/>
    </location>
</feature>
<gene>
    <name evidence="14" type="ORF">KC19_6G171600</name>
</gene>
<organism evidence="14 15">
    <name type="scientific">Ceratodon purpureus</name>
    <name type="common">Fire moss</name>
    <name type="synonym">Dicranum purpureum</name>
    <dbReference type="NCBI Taxonomy" id="3225"/>
    <lineage>
        <taxon>Eukaryota</taxon>
        <taxon>Viridiplantae</taxon>
        <taxon>Streptophyta</taxon>
        <taxon>Embryophyta</taxon>
        <taxon>Bryophyta</taxon>
        <taxon>Bryophytina</taxon>
        <taxon>Bryopsida</taxon>
        <taxon>Dicranidae</taxon>
        <taxon>Pseudoditrichales</taxon>
        <taxon>Ditrichaceae</taxon>
        <taxon>Ceratodon</taxon>
    </lineage>
</organism>
<protein>
    <recommendedName>
        <fullName evidence="10">3-ketoacyl-CoA synthase</fullName>
        <ecNumber evidence="10">2.3.1.-</ecNumber>
    </recommendedName>
</protein>
<dbReference type="Pfam" id="PF08392">
    <property type="entry name" value="FAE1_CUT1_RppA"/>
    <property type="match status" value="1"/>
</dbReference>
<dbReference type="AlphaFoldDB" id="A0A8T0HG23"/>
<dbReference type="FunFam" id="3.40.47.10:FF:000028">
    <property type="entry name" value="3-ketoacyl-CoA synthase"/>
    <property type="match status" value="1"/>
</dbReference>
<accession>A0A8T0HG23</accession>
<reference evidence="14 15" key="1">
    <citation type="submission" date="2020-06" db="EMBL/GenBank/DDBJ databases">
        <title>WGS assembly of Ceratodon purpureus strain R40.</title>
        <authorList>
            <person name="Carey S.B."/>
            <person name="Jenkins J."/>
            <person name="Shu S."/>
            <person name="Lovell J.T."/>
            <person name="Sreedasyam A."/>
            <person name="Maumus F."/>
            <person name="Tiley G.P."/>
            <person name="Fernandez-Pozo N."/>
            <person name="Barry K."/>
            <person name="Chen C."/>
            <person name="Wang M."/>
            <person name="Lipzen A."/>
            <person name="Daum C."/>
            <person name="Saski C.A."/>
            <person name="Payton A.C."/>
            <person name="Mcbreen J.C."/>
            <person name="Conrad R.E."/>
            <person name="Kollar L.M."/>
            <person name="Olsson S."/>
            <person name="Huttunen S."/>
            <person name="Landis J.B."/>
            <person name="Wickett N.J."/>
            <person name="Johnson M.G."/>
            <person name="Rensing S.A."/>
            <person name="Grimwood J."/>
            <person name="Schmutz J."/>
            <person name="Mcdaniel S.F."/>
        </authorList>
    </citation>
    <scope>NUCLEOTIDE SEQUENCE [LARGE SCALE GENOMIC DNA]</scope>
    <source>
        <strain evidence="14 15">R40</strain>
    </source>
</reference>
<comment type="catalytic activity">
    <reaction evidence="9">
        <text>a very-long-chain acyl-CoA + malonyl-CoA + H(+) = a very-long-chain 3-oxoacyl-CoA + CO2 + CoA</text>
        <dbReference type="Rhea" id="RHEA:32727"/>
        <dbReference type="ChEBI" id="CHEBI:15378"/>
        <dbReference type="ChEBI" id="CHEBI:16526"/>
        <dbReference type="ChEBI" id="CHEBI:57287"/>
        <dbReference type="ChEBI" id="CHEBI:57384"/>
        <dbReference type="ChEBI" id="CHEBI:90725"/>
        <dbReference type="ChEBI" id="CHEBI:90736"/>
        <dbReference type="EC" id="2.3.1.199"/>
    </reaction>
</comment>
<feature type="domain" description="Beta-ketoacyl-[acyl-carrier-protein] synthase III C-terminal" evidence="13">
    <location>
        <begin position="403"/>
        <end position="483"/>
    </location>
</feature>
<dbReference type="PANTHER" id="PTHR31561">
    <property type="entry name" value="3-KETOACYL-COA SYNTHASE"/>
    <property type="match status" value="1"/>
</dbReference>
<dbReference type="EMBL" id="CM026427">
    <property type="protein sequence ID" value="KAG0570573.1"/>
    <property type="molecule type" value="Genomic_DNA"/>
</dbReference>
<comment type="similarity">
    <text evidence="3 10">Belongs to the thiolase-like superfamily. Chalcone/stilbene synthases family.</text>
</comment>
<evidence type="ECO:0000313" key="15">
    <source>
        <dbReference type="Proteomes" id="UP000822688"/>
    </source>
</evidence>
<evidence type="ECO:0000256" key="1">
    <source>
        <dbReference type="ARBA" id="ARBA00004370"/>
    </source>
</evidence>
<proteinExistence type="inferred from homology"/>
<dbReference type="CDD" id="cd00831">
    <property type="entry name" value="CHS_like"/>
    <property type="match status" value="1"/>
</dbReference>
<dbReference type="Gene3D" id="3.40.47.10">
    <property type="match status" value="1"/>
</dbReference>
<dbReference type="InterPro" id="IPR012392">
    <property type="entry name" value="3-ktacl-CoA_syn"/>
</dbReference>
<evidence type="ECO:0000259" key="12">
    <source>
        <dbReference type="Pfam" id="PF08392"/>
    </source>
</evidence>
<dbReference type="InterPro" id="IPR013747">
    <property type="entry name" value="ACP_syn_III_C"/>
</dbReference>
<comment type="pathway">
    <text evidence="2 10">Lipid metabolism; fatty acid biosynthesis.</text>
</comment>
<evidence type="ECO:0000256" key="7">
    <source>
        <dbReference type="ARBA" id="ARBA00023136"/>
    </source>
</evidence>
<evidence type="ECO:0000256" key="6">
    <source>
        <dbReference type="ARBA" id="ARBA00022989"/>
    </source>
</evidence>
<evidence type="ECO:0000256" key="9">
    <source>
        <dbReference type="ARBA" id="ARBA00047375"/>
    </source>
</evidence>
<dbReference type="PIRSF" id="PIRSF036417">
    <property type="entry name" value="3-ktacl-CoA_syn"/>
    <property type="match status" value="1"/>
</dbReference>
<evidence type="ECO:0000256" key="3">
    <source>
        <dbReference type="ARBA" id="ARBA00005531"/>
    </source>
</evidence>
<dbReference type="GO" id="GO:0009922">
    <property type="term" value="F:fatty acid elongase activity"/>
    <property type="evidence" value="ECO:0007669"/>
    <property type="project" value="UniProtKB-EC"/>
</dbReference>
<dbReference type="InterPro" id="IPR013601">
    <property type="entry name" value="FAE1_typ3_polyketide_synth"/>
</dbReference>
<dbReference type="GO" id="GO:0016020">
    <property type="term" value="C:membrane"/>
    <property type="evidence" value="ECO:0007669"/>
    <property type="project" value="UniProtKB-SubCell"/>
</dbReference>
<dbReference type="SUPFAM" id="SSF53901">
    <property type="entry name" value="Thiolase-like"/>
    <property type="match status" value="2"/>
</dbReference>
<keyword evidence="8 10" id="KW-0012">Acyltransferase</keyword>
<evidence type="ECO:0000256" key="8">
    <source>
        <dbReference type="ARBA" id="ARBA00023315"/>
    </source>
</evidence>
<comment type="caution">
    <text evidence="14">The sequence shown here is derived from an EMBL/GenBank/DDBJ whole genome shotgun (WGS) entry which is preliminary data.</text>
</comment>
<keyword evidence="15" id="KW-1185">Reference proteome</keyword>
<dbReference type="Proteomes" id="UP000822688">
    <property type="component" value="Chromosome 6"/>
</dbReference>
<feature type="transmembrane region" description="Helical" evidence="11">
    <location>
        <begin position="78"/>
        <end position="99"/>
    </location>
</feature>
<dbReference type="Pfam" id="PF08541">
    <property type="entry name" value="ACP_syn_III_C"/>
    <property type="match status" value="1"/>
</dbReference>
<evidence type="ECO:0000313" key="14">
    <source>
        <dbReference type="EMBL" id="KAG0570573.1"/>
    </source>
</evidence>
<evidence type="ECO:0000256" key="4">
    <source>
        <dbReference type="ARBA" id="ARBA00022679"/>
    </source>
</evidence>
<evidence type="ECO:0000256" key="2">
    <source>
        <dbReference type="ARBA" id="ARBA00005194"/>
    </source>
</evidence>
<dbReference type="OrthoDB" id="329835at2759"/>
<dbReference type="GO" id="GO:0006633">
    <property type="term" value="P:fatty acid biosynthetic process"/>
    <property type="evidence" value="ECO:0007669"/>
    <property type="project" value="InterPro"/>
</dbReference>
<keyword evidence="7 11" id="KW-0472">Membrane</keyword>
<feature type="transmembrane region" description="Helical" evidence="11">
    <location>
        <begin position="36"/>
        <end position="58"/>
    </location>
</feature>